<feature type="active site" description="Proton donor/acceptor" evidence="5">
    <location>
        <position position="138"/>
    </location>
</feature>
<dbReference type="FunFam" id="3.40.50.720:FF:000394">
    <property type="entry name" value="GDP-L-fucose synthase"/>
    <property type="match status" value="1"/>
</dbReference>
<accession>V8CFP1</accession>
<evidence type="ECO:0000256" key="5">
    <source>
        <dbReference type="HAMAP-Rule" id="MF_00956"/>
    </source>
</evidence>
<dbReference type="PATRIC" id="fig|1073366.3.peg.2360"/>
<feature type="site" description="Important for catalytic activity" evidence="5">
    <location>
        <position position="111"/>
    </location>
</feature>
<keyword evidence="5" id="KW-0511">Multifunctional enzyme</keyword>
<dbReference type="GO" id="GO:0042351">
    <property type="term" value="P:'de novo' GDP-L-fucose biosynthetic process"/>
    <property type="evidence" value="ECO:0007669"/>
    <property type="project" value="UniProtKB-UniRule"/>
</dbReference>
<feature type="site" description="Important for catalytic activity" evidence="5">
    <location>
        <position position="109"/>
    </location>
</feature>
<dbReference type="OrthoDB" id="9811425at2"/>
<keyword evidence="2 5" id="KW-0521">NADP</keyword>
<evidence type="ECO:0000256" key="3">
    <source>
        <dbReference type="ARBA" id="ARBA00023002"/>
    </source>
</evidence>
<keyword evidence="3 5" id="KW-0560">Oxidoreductase</keyword>
<dbReference type="UniPathway" id="UPA00128">
    <property type="reaction ID" value="UER00191"/>
</dbReference>
<keyword evidence="4 5" id="KW-0413">Isomerase</keyword>
<organism evidence="7 8">
    <name type="scientific">Prevotella nigrescens CC14M</name>
    <dbReference type="NCBI Taxonomy" id="1073366"/>
    <lineage>
        <taxon>Bacteria</taxon>
        <taxon>Pseudomonadati</taxon>
        <taxon>Bacteroidota</taxon>
        <taxon>Bacteroidia</taxon>
        <taxon>Bacteroidales</taxon>
        <taxon>Prevotellaceae</taxon>
        <taxon>Prevotella</taxon>
    </lineage>
</organism>
<keyword evidence="8" id="KW-1185">Reference proteome</keyword>
<evidence type="ECO:0000313" key="8">
    <source>
        <dbReference type="Proteomes" id="UP000018727"/>
    </source>
</evidence>
<dbReference type="Pfam" id="PF01370">
    <property type="entry name" value="Epimerase"/>
    <property type="match status" value="2"/>
</dbReference>
<feature type="binding site" evidence="5">
    <location>
        <begin position="12"/>
        <end position="18"/>
    </location>
    <ligand>
        <name>NADP(+)</name>
        <dbReference type="ChEBI" id="CHEBI:58349"/>
    </ligand>
</feature>
<evidence type="ECO:0000256" key="4">
    <source>
        <dbReference type="ARBA" id="ARBA00023235"/>
    </source>
</evidence>
<dbReference type="EMBL" id="AZJH01000038">
    <property type="protein sequence ID" value="ETD26228.1"/>
    <property type="molecule type" value="Genomic_DNA"/>
</dbReference>
<name>V8CFP1_9BACT</name>
<dbReference type="GO" id="GO:0016853">
    <property type="term" value="F:isomerase activity"/>
    <property type="evidence" value="ECO:0007669"/>
    <property type="project" value="UniProtKB-KW"/>
</dbReference>
<feature type="binding site" evidence="5">
    <location>
        <position position="189"/>
    </location>
    <ligand>
        <name>substrate</name>
    </ligand>
</feature>
<dbReference type="HOGENOM" id="CLU_007383_18_0_10"/>
<dbReference type="SUPFAM" id="SSF51735">
    <property type="entry name" value="NAD(P)-binding Rossmann-fold domains"/>
    <property type="match status" value="1"/>
</dbReference>
<comment type="catalytic activity">
    <reaction evidence="5">
        <text>GDP-beta-L-fucose + NADP(+) = GDP-4-dehydro-alpha-D-rhamnose + NADPH + H(+)</text>
        <dbReference type="Rhea" id="RHEA:18885"/>
        <dbReference type="ChEBI" id="CHEBI:15378"/>
        <dbReference type="ChEBI" id="CHEBI:57273"/>
        <dbReference type="ChEBI" id="CHEBI:57783"/>
        <dbReference type="ChEBI" id="CHEBI:57964"/>
        <dbReference type="ChEBI" id="CHEBI:58349"/>
        <dbReference type="EC" id="1.1.1.271"/>
    </reaction>
</comment>
<dbReference type="InterPro" id="IPR028614">
    <property type="entry name" value="GDP_fucose/colitose_synth"/>
</dbReference>
<feature type="binding site" evidence="5">
    <location>
        <begin position="165"/>
        <end position="168"/>
    </location>
    <ligand>
        <name>NADP(+)</name>
        <dbReference type="ChEBI" id="CHEBI:58349"/>
    </ligand>
</feature>
<evidence type="ECO:0000256" key="2">
    <source>
        <dbReference type="ARBA" id="ARBA00022857"/>
    </source>
</evidence>
<feature type="binding site" evidence="5">
    <location>
        <position position="181"/>
    </location>
    <ligand>
        <name>NADP(+)</name>
        <dbReference type="ChEBI" id="CHEBI:58349"/>
    </ligand>
</feature>
<proteinExistence type="inferred from homology"/>
<dbReference type="AlphaFoldDB" id="V8CFP1"/>
<dbReference type="GO" id="GO:0070401">
    <property type="term" value="F:NADP+ binding"/>
    <property type="evidence" value="ECO:0007669"/>
    <property type="project" value="UniProtKB-UniRule"/>
</dbReference>
<feature type="binding site" evidence="5">
    <location>
        <position position="254"/>
    </location>
    <ligand>
        <name>substrate</name>
    </ligand>
</feature>
<dbReference type="RefSeq" id="WP_023926377.1">
    <property type="nucleotide sequence ID" value="NZ_KI669427.1"/>
</dbReference>
<dbReference type="HAMAP" id="MF_00956">
    <property type="entry name" value="GDP_fucose_synth"/>
    <property type="match status" value="1"/>
</dbReference>
<reference evidence="7 8" key="1">
    <citation type="submission" date="2013-10" db="EMBL/GenBank/DDBJ databases">
        <title>The Genome Sequence of Prevotella nigrescens CC14M.</title>
        <authorList>
            <consortium name="The Broad Institute Genomics Platform"/>
            <person name="Earl A."/>
            <person name="Allen-Vercoe E."/>
            <person name="Daigneault M."/>
            <person name="Young S.K."/>
            <person name="Zeng Q."/>
            <person name="Gargeya S."/>
            <person name="Fitzgerald M."/>
            <person name="Abouelleil A."/>
            <person name="Alvarado L."/>
            <person name="Chapman S.B."/>
            <person name="Gainer-Dewar J."/>
            <person name="Goldberg J."/>
            <person name="Griggs A."/>
            <person name="Gujja S."/>
            <person name="Hansen M."/>
            <person name="Howarth C."/>
            <person name="Imamovic A."/>
            <person name="Ireland A."/>
            <person name="Larimer J."/>
            <person name="McCowan C."/>
            <person name="Murphy C."/>
            <person name="Pearson M."/>
            <person name="Poon T.W."/>
            <person name="Priest M."/>
            <person name="Roberts A."/>
            <person name="Saif S."/>
            <person name="Shea T."/>
            <person name="Sykes S."/>
            <person name="Wortman J."/>
            <person name="Nusbaum C."/>
            <person name="Birren B."/>
        </authorList>
    </citation>
    <scope>NUCLEOTIDE SEQUENCE [LARGE SCALE GENOMIC DNA]</scope>
    <source>
        <strain evidence="7 8">CC14M</strain>
    </source>
</reference>
<dbReference type="InterPro" id="IPR036291">
    <property type="entry name" value="NAD(P)-bd_dom_sf"/>
</dbReference>
<dbReference type="EC" id="1.1.1.271" evidence="5"/>
<protein>
    <recommendedName>
        <fullName evidence="5">GDP-L-fucose synthase</fullName>
        <ecNumber evidence="5">1.1.1.271</ecNumber>
    </recommendedName>
    <alternativeName>
        <fullName evidence="5">GDP-4-keto-6-deoxy-D-mannose-3,5-epimerase-4-reductase</fullName>
    </alternativeName>
</protein>
<feature type="binding site" evidence="5">
    <location>
        <position position="142"/>
    </location>
    <ligand>
        <name>NADP(+)</name>
        <dbReference type="ChEBI" id="CHEBI:58349"/>
    </ligand>
</feature>
<comment type="caution">
    <text evidence="7">The sequence shown here is derived from an EMBL/GenBank/DDBJ whole genome shotgun (WGS) entry which is preliminary data.</text>
</comment>
<comment type="function">
    <text evidence="5">Catalyzes the two-step NADP-dependent conversion of GDP-4-dehydro-6-deoxy-D-mannose to GDP-fucose, involving an epimerase and a reductase reaction.</text>
</comment>
<comment type="pathway">
    <text evidence="5">Nucleotide-sugar biosynthesis; GDP-L-fucose biosynthesis via de novo pathway; GDP-L-fucose from GDP-alpha-D-mannose: step 2/2.</text>
</comment>
<feature type="binding site" evidence="5">
    <location>
        <begin position="107"/>
        <end position="110"/>
    </location>
    <ligand>
        <name>NADP(+)</name>
        <dbReference type="ChEBI" id="CHEBI:58349"/>
    </ligand>
</feature>
<feature type="domain" description="NAD-dependent epimerase/dehydratase" evidence="6">
    <location>
        <begin position="8"/>
        <end position="194"/>
    </location>
</feature>
<dbReference type="InterPro" id="IPR001509">
    <property type="entry name" value="Epimerase_deHydtase"/>
</dbReference>
<feature type="binding site" evidence="5">
    <location>
        <position position="261"/>
    </location>
    <ligand>
        <name>substrate</name>
    </ligand>
</feature>
<feature type="binding site" evidence="5">
    <location>
        <position position="362"/>
    </location>
    <ligand>
        <name>substrate</name>
    </ligand>
</feature>
<dbReference type="CDD" id="cd05239">
    <property type="entry name" value="GDP_FS_SDR_e"/>
    <property type="match status" value="1"/>
</dbReference>
<comment type="similarity">
    <text evidence="1 5">Belongs to the NAD(P)-dependent epimerase/dehydratase family. Fucose synthase subfamily.</text>
</comment>
<dbReference type="Gene3D" id="3.40.50.720">
    <property type="entry name" value="NAD(P)-binding Rossmann-like Domain"/>
    <property type="match status" value="2"/>
</dbReference>
<dbReference type="Proteomes" id="UP000018727">
    <property type="component" value="Unassembled WGS sequence"/>
</dbReference>
<dbReference type="PANTHER" id="PTHR43238">
    <property type="entry name" value="GDP-L-FUCOSE SYNTHASE"/>
    <property type="match status" value="1"/>
</dbReference>
<dbReference type="GO" id="GO:0050577">
    <property type="term" value="F:GDP-L-fucose synthase activity"/>
    <property type="evidence" value="ECO:0007669"/>
    <property type="project" value="UniProtKB-UniRule"/>
</dbReference>
<evidence type="ECO:0000256" key="1">
    <source>
        <dbReference type="ARBA" id="ARBA00005959"/>
    </source>
</evidence>
<dbReference type="PANTHER" id="PTHR43238:SF1">
    <property type="entry name" value="GDP-L-FUCOSE SYNTHASE"/>
    <property type="match status" value="1"/>
</dbReference>
<sequence>MLEKSSKIYIAGHKGLVGSAIWNNLNARGYTNLIGCSHHELDLTDQQAVENFFAKEKPDAVVLAAAFVGGIMANSLYRADFIMQNMKMQCNIISTAYKYKVKKLLFLGSTCIYPKNAPQPMKEDALLTSPLEYSNEEYAIAKIAGLKMCESYNLQYGTNYIAVMPTNLYGPNDNFHLENSHVMPAMMRKVYLAKLIHENNWDAIKVDMNKRPINPVSKLAEQIGNENVDGNSSKERILQALAFYGIENNKVTLWGTGTPLREFLWSEDMADASVFLLLNVDFKDIIGIEKYSSVFYGVKADGEVNRNNSEGRGGAIPSLGEIRNCHINIGTGKELTIKDLSALVAKTANFTGEIVWDETKPDGTPRKLINVDKLHSLGWKHKVEIEEGVEKLYKWYQHSLEN</sequence>
<evidence type="ECO:0000313" key="7">
    <source>
        <dbReference type="EMBL" id="ETD26228.1"/>
    </source>
</evidence>
<feature type="domain" description="NAD-dependent epimerase/dehydratase" evidence="6">
    <location>
        <begin position="230"/>
        <end position="282"/>
    </location>
</feature>
<evidence type="ECO:0000259" key="6">
    <source>
        <dbReference type="Pfam" id="PF01370"/>
    </source>
</evidence>
<gene>
    <name evidence="5" type="primary">fcl</name>
    <name evidence="7" type="ORF">HMPREF1173_02305</name>
</gene>